<dbReference type="Gene3D" id="3.30.559.30">
    <property type="entry name" value="Nonribosomal peptide synthetase, condensation domain"/>
    <property type="match status" value="1"/>
</dbReference>
<comment type="cofactor">
    <cofactor evidence="1">
        <name>pantetheine 4'-phosphate</name>
        <dbReference type="ChEBI" id="CHEBI:47942"/>
    </cofactor>
</comment>
<feature type="domain" description="Carrier" evidence="6">
    <location>
        <begin position="5"/>
        <end position="82"/>
    </location>
</feature>
<protein>
    <submittedName>
        <fullName evidence="7">Condensation protein</fullName>
    </submittedName>
</protein>
<comment type="caution">
    <text evidence="7">The sequence shown here is derived from an EMBL/GenBank/DDBJ whole genome shotgun (WGS) entry which is preliminary data.</text>
</comment>
<dbReference type="InterPro" id="IPR020806">
    <property type="entry name" value="PKS_PP-bd"/>
</dbReference>
<dbReference type="PROSITE" id="PS50075">
    <property type="entry name" value="CARRIER"/>
    <property type="match status" value="2"/>
</dbReference>
<feature type="region of interest" description="Disordered" evidence="5">
    <location>
        <begin position="545"/>
        <end position="578"/>
    </location>
</feature>
<dbReference type="GO" id="GO:0005737">
    <property type="term" value="C:cytoplasm"/>
    <property type="evidence" value="ECO:0007669"/>
    <property type="project" value="TreeGrafter"/>
</dbReference>
<dbReference type="OrthoDB" id="2085352at2"/>
<dbReference type="RefSeq" id="WP_068897433.1">
    <property type="nucleotide sequence ID" value="NZ_BDCX01000006.1"/>
</dbReference>
<dbReference type="SUPFAM" id="SSF47336">
    <property type="entry name" value="ACP-like"/>
    <property type="match status" value="2"/>
</dbReference>
<dbReference type="GO" id="GO:0044550">
    <property type="term" value="P:secondary metabolite biosynthetic process"/>
    <property type="evidence" value="ECO:0007669"/>
    <property type="project" value="TreeGrafter"/>
</dbReference>
<dbReference type="Gene3D" id="3.30.559.10">
    <property type="entry name" value="Chloramphenicol acetyltransferase-like domain"/>
    <property type="match status" value="1"/>
</dbReference>
<evidence type="ECO:0000256" key="3">
    <source>
        <dbReference type="ARBA" id="ARBA00022553"/>
    </source>
</evidence>
<dbReference type="Pfam" id="PF00668">
    <property type="entry name" value="Condensation"/>
    <property type="match status" value="1"/>
</dbReference>
<dbReference type="SUPFAM" id="SSF52777">
    <property type="entry name" value="CoA-dependent acyltransferases"/>
    <property type="match status" value="2"/>
</dbReference>
<dbReference type="GO" id="GO:0003824">
    <property type="term" value="F:catalytic activity"/>
    <property type="evidence" value="ECO:0007669"/>
    <property type="project" value="InterPro"/>
</dbReference>
<dbReference type="InterPro" id="IPR029058">
    <property type="entry name" value="AB_hydrolase_fold"/>
</dbReference>
<dbReference type="InterPro" id="IPR036736">
    <property type="entry name" value="ACP-like_sf"/>
</dbReference>
<dbReference type="STRING" id="161355.PS9374_03039"/>
<dbReference type="GO" id="GO:0008610">
    <property type="term" value="P:lipid biosynthetic process"/>
    <property type="evidence" value="ECO:0007669"/>
    <property type="project" value="UniProtKB-ARBA"/>
</dbReference>
<evidence type="ECO:0000313" key="8">
    <source>
        <dbReference type="Proteomes" id="UP000077701"/>
    </source>
</evidence>
<dbReference type="InterPro" id="IPR001242">
    <property type="entry name" value="Condensation_dom"/>
</dbReference>
<accession>A0A171CXL7</accession>
<dbReference type="Pfam" id="PF00550">
    <property type="entry name" value="PP-binding"/>
    <property type="match status" value="2"/>
</dbReference>
<evidence type="ECO:0000259" key="6">
    <source>
        <dbReference type="PROSITE" id="PS50075"/>
    </source>
</evidence>
<dbReference type="InterPro" id="IPR023213">
    <property type="entry name" value="CAT-like_dom_sf"/>
</dbReference>
<keyword evidence="8" id="KW-1185">Reference proteome</keyword>
<dbReference type="GO" id="GO:0031177">
    <property type="term" value="F:phosphopantetheine binding"/>
    <property type="evidence" value="ECO:0007669"/>
    <property type="project" value="InterPro"/>
</dbReference>
<dbReference type="PANTHER" id="PTHR45527">
    <property type="entry name" value="NONRIBOSOMAL PEPTIDE SYNTHETASE"/>
    <property type="match status" value="1"/>
</dbReference>
<dbReference type="AlphaFoldDB" id="A0A171CXL7"/>
<feature type="domain" description="Carrier" evidence="6">
    <location>
        <begin position="575"/>
        <end position="650"/>
    </location>
</feature>
<reference evidence="8" key="2">
    <citation type="submission" date="2016-04" db="EMBL/GenBank/DDBJ databases">
        <title>Planomonospora sphaerica JCM9374 whole genome shotgun sequence.</title>
        <authorList>
            <person name="Suzuki T."/>
            <person name="Dohra H."/>
            <person name="Kodani S."/>
        </authorList>
    </citation>
    <scope>NUCLEOTIDE SEQUENCE [LARGE SCALE GENOMIC DNA]</scope>
    <source>
        <strain evidence="8">JCM 9374</strain>
    </source>
</reference>
<proteinExistence type="predicted"/>
<dbReference type="GO" id="GO:0043041">
    <property type="term" value="P:amino acid activation for nonribosomal peptide biosynthetic process"/>
    <property type="evidence" value="ECO:0007669"/>
    <property type="project" value="TreeGrafter"/>
</dbReference>
<dbReference type="PROSITE" id="PS00012">
    <property type="entry name" value="PHOSPHOPANTETHEINE"/>
    <property type="match status" value="2"/>
</dbReference>
<evidence type="ECO:0000256" key="5">
    <source>
        <dbReference type="SAM" id="MobiDB-lite"/>
    </source>
</evidence>
<evidence type="ECO:0000256" key="1">
    <source>
        <dbReference type="ARBA" id="ARBA00001957"/>
    </source>
</evidence>
<dbReference type="EMBL" id="BDCX01000006">
    <property type="protein sequence ID" value="GAT67386.1"/>
    <property type="molecule type" value="Genomic_DNA"/>
</dbReference>
<dbReference type="SMART" id="SM00823">
    <property type="entry name" value="PKS_PP"/>
    <property type="match status" value="2"/>
</dbReference>
<dbReference type="InterPro" id="IPR009081">
    <property type="entry name" value="PP-bd_ACP"/>
</dbReference>
<organism evidence="7 8">
    <name type="scientific">Planomonospora sphaerica</name>
    <dbReference type="NCBI Taxonomy" id="161355"/>
    <lineage>
        <taxon>Bacteria</taxon>
        <taxon>Bacillati</taxon>
        <taxon>Actinomycetota</taxon>
        <taxon>Actinomycetes</taxon>
        <taxon>Streptosporangiales</taxon>
        <taxon>Streptosporangiaceae</taxon>
        <taxon>Planomonospora</taxon>
    </lineage>
</organism>
<dbReference type="Gene3D" id="1.10.1200.10">
    <property type="entry name" value="ACP-like"/>
    <property type="match status" value="1"/>
</dbReference>
<reference evidence="7 8" key="1">
    <citation type="journal article" date="2016" name="Genome Announc.">
        <title>Draft Genome Sequence of Planomonospora sphaerica JCM9374, a Rare Actinomycete.</title>
        <authorList>
            <person name="Dohra H."/>
            <person name="Suzuki T."/>
            <person name="Inoue Y."/>
            <person name="Kodani S."/>
        </authorList>
    </citation>
    <scope>NUCLEOTIDE SEQUENCE [LARGE SCALE GENOMIC DNA]</scope>
    <source>
        <strain evidence="7 8">JCM 9374</strain>
    </source>
</reference>
<evidence type="ECO:0000256" key="2">
    <source>
        <dbReference type="ARBA" id="ARBA00022450"/>
    </source>
</evidence>
<keyword evidence="3" id="KW-0597">Phosphoprotein</keyword>
<evidence type="ECO:0000313" key="7">
    <source>
        <dbReference type="EMBL" id="GAT67386.1"/>
    </source>
</evidence>
<evidence type="ECO:0000256" key="4">
    <source>
        <dbReference type="ARBA" id="ARBA00022598"/>
    </source>
</evidence>
<gene>
    <name evidence="7" type="ORF">PS9374_03039</name>
</gene>
<dbReference type="InterPro" id="IPR006162">
    <property type="entry name" value="Ppantetheine_attach_site"/>
</dbReference>
<keyword evidence="4" id="KW-0436">Ligase</keyword>
<dbReference type="Gene3D" id="3.40.50.1820">
    <property type="entry name" value="alpha/beta hydrolase"/>
    <property type="match status" value="1"/>
</dbReference>
<sequence length="653" mass="71153">MTTAPHSVNLEEELAAIWAELLGLTPDAVPADVSFLRLGGDSVLTVRMSALVRRRLNVVLALSDVRVEITLNQLADLVRRRASDEPMTRTLPLQVTRRPDPHAEFPLLPLQQGYFVGQQDGWELSYDSAHYYLDYALRGVDGDEAGDALSDAIERLAVHQPTLRARVTPEGRQRVLADGAPLLKVYDLRASTPQDAAAALAEVRQEMSTRGPDPTSGPGLDIRLTLLPEGEGRLHLGFSLLTFDGWSSGVLSRDLLAYATDWNAVLPPLEVHFGDYVTALADLPKTEAWQADRDWWFSRLDELPLPPALPLAADPKDVRPVTMGNREHRWSAERWSALRRECARREVTPSTAMLTAFAIVLARWSGHRRMLLNSLQLNRLPLHPDLHRVVGAFASTMLLPVELAHGATFAELAAAAQKTSGEHAAHNLITGVEVGRELARRRGTWRPVGPVVFQSVLGVDAAMGSRPPEEAGPLGRIIAGDYFHQLRTPQVALEVRCFEIGDEAVAVFSLVDELFEATQVTAAFTEFVALVDDLADGSGWDLVPQLPETTDLPGGDDGPRLGRLPETASGQYSGPPADDLEQTVAEVFEELLEVPVLDRGADFFALGGDSLLAVRTVVRLAKEIGVTVPVREFLSDPTVAGVAHTARSRMGGS</sequence>
<dbReference type="Proteomes" id="UP000077701">
    <property type="component" value="Unassembled WGS sequence"/>
</dbReference>
<keyword evidence="2" id="KW-0596">Phosphopantetheine</keyword>
<name>A0A171CXL7_9ACTN</name>
<dbReference type="PANTHER" id="PTHR45527:SF10">
    <property type="entry name" value="PYOCHELIN SYNTHASE PCHF"/>
    <property type="match status" value="1"/>
</dbReference>